<protein>
    <recommendedName>
        <fullName evidence="11">ABC transmembrane type-1 domain-containing protein</fullName>
    </recommendedName>
</protein>
<sequence>QWKRELKGKNPSLFRALFRAFGFDLFICAVVSAVQEVVVKVGQTVLLGFVVRYFQTNGADISLTYAYWSAGGIVLCSILILHSTHLNFVYMMKTGLRMRTACCALIYRKCQFLYYLCIPSVYEIESYIIGKDNCGSDH</sequence>
<dbReference type="Proteomes" id="UP000728032">
    <property type="component" value="Unassembled WGS sequence"/>
</dbReference>
<dbReference type="InterPro" id="IPR050173">
    <property type="entry name" value="ABC_transporter_C-like"/>
</dbReference>
<evidence type="ECO:0000256" key="6">
    <source>
        <dbReference type="ARBA" id="ARBA00022989"/>
    </source>
</evidence>
<proteinExistence type="inferred from homology"/>
<evidence type="ECO:0000313" key="10">
    <source>
        <dbReference type="Proteomes" id="UP000728032"/>
    </source>
</evidence>
<dbReference type="PANTHER" id="PTHR24223">
    <property type="entry name" value="ATP-BINDING CASSETTE SUB-FAMILY C"/>
    <property type="match status" value="1"/>
</dbReference>
<dbReference type="EMBL" id="OC927997">
    <property type="protein sequence ID" value="CAD7657527.1"/>
    <property type="molecule type" value="Genomic_DNA"/>
</dbReference>
<evidence type="ECO:0000313" key="9">
    <source>
        <dbReference type="EMBL" id="CAD7657527.1"/>
    </source>
</evidence>
<dbReference type="Gene3D" id="1.20.1560.10">
    <property type="entry name" value="ABC transporter type 1, transmembrane domain"/>
    <property type="match status" value="1"/>
</dbReference>
<accession>A0A7R9MC80</accession>
<evidence type="ECO:0000256" key="2">
    <source>
        <dbReference type="ARBA" id="ARBA00009726"/>
    </source>
</evidence>
<evidence type="ECO:0000256" key="4">
    <source>
        <dbReference type="ARBA" id="ARBA00022741"/>
    </source>
</evidence>
<evidence type="ECO:0000256" key="5">
    <source>
        <dbReference type="ARBA" id="ARBA00022840"/>
    </source>
</evidence>
<dbReference type="AlphaFoldDB" id="A0A7R9MC80"/>
<keyword evidence="6 8" id="KW-1133">Transmembrane helix</keyword>
<organism evidence="9">
    <name type="scientific">Oppiella nova</name>
    <dbReference type="NCBI Taxonomy" id="334625"/>
    <lineage>
        <taxon>Eukaryota</taxon>
        <taxon>Metazoa</taxon>
        <taxon>Ecdysozoa</taxon>
        <taxon>Arthropoda</taxon>
        <taxon>Chelicerata</taxon>
        <taxon>Arachnida</taxon>
        <taxon>Acari</taxon>
        <taxon>Acariformes</taxon>
        <taxon>Sarcoptiformes</taxon>
        <taxon>Oribatida</taxon>
        <taxon>Brachypylina</taxon>
        <taxon>Oppioidea</taxon>
        <taxon>Oppiidae</taxon>
        <taxon>Oppiella</taxon>
    </lineage>
</organism>
<reference evidence="9" key="1">
    <citation type="submission" date="2020-11" db="EMBL/GenBank/DDBJ databases">
        <authorList>
            <person name="Tran Van P."/>
        </authorList>
    </citation>
    <scope>NUCLEOTIDE SEQUENCE</scope>
</reference>
<dbReference type="GO" id="GO:0005524">
    <property type="term" value="F:ATP binding"/>
    <property type="evidence" value="ECO:0007669"/>
    <property type="project" value="UniProtKB-KW"/>
</dbReference>
<dbReference type="EMBL" id="CAJPVJ010013172">
    <property type="protein sequence ID" value="CAG2174713.1"/>
    <property type="molecule type" value="Genomic_DNA"/>
</dbReference>
<comment type="subcellular location">
    <subcellularLocation>
        <location evidence="1">Membrane</location>
        <topology evidence="1">Multi-pass membrane protein</topology>
    </subcellularLocation>
</comment>
<dbReference type="PANTHER" id="PTHR24223:SF456">
    <property type="entry name" value="MULTIDRUG RESISTANCE-ASSOCIATED PROTEIN LETHAL(2)03659"/>
    <property type="match status" value="1"/>
</dbReference>
<dbReference type="GO" id="GO:0016020">
    <property type="term" value="C:membrane"/>
    <property type="evidence" value="ECO:0007669"/>
    <property type="project" value="UniProtKB-SubCell"/>
</dbReference>
<feature type="non-terminal residue" evidence="9">
    <location>
        <position position="138"/>
    </location>
</feature>
<evidence type="ECO:0008006" key="11">
    <source>
        <dbReference type="Google" id="ProtNLM"/>
    </source>
</evidence>
<dbReference type="InterPro" id="IPR036640">
    <property type="entry name" value="ABC1_TM_sf"/>
</dbReference>
<evidence type="ECO:0000256" key="7">
    <source>
        <dbReference type="ARBA" id="ARBA00023136"/>
    </source>
</evidence>
<feature type="transmembrane region" description="Helical" evidence="8">
    <location>
        <begin position="65"/>
        <end position="90"/>
    </location>
</feature>
<keyword evidence="7 8" id="KW-0472">Membrane</keyword>
<feature type="transmembrane region" description="Helical" evidence="8">
    <location>
        <begin position="12"/>
        <end position="34"/>
    </location>
</feature>
<evidence type="ECO:0000256" key="8">
    <source>
        <dbReference type="SAM" id="Phobius"/>
    </source>
</evidence>
<name>A0A7R9MC80_9ACAR</name>
<comment type="similarity">
    <text evidence="2">Belongs to the ABC transporter superfamily. ABCC family. Conjugate transporter (TC 3.A.1.208) subfamily.</text>
</comment>
<keyword evidence="3 8" id="KW-0812">Transmembrane</keyword>
<feature type="non-terminal residue" evidence="9">
    <location>
        <position position="1"/>
    </location>
</feature>
<dbReference type="OrthoDB" id="6510208at2759"/>
<evidence type="ECO:0000256" key="1">
    <source>
        <dbReference type="ARBA" id="ARBA00004141"/>
    </source>
</evidence>
<keyword evidence="10" id="KW-1185">Reference proteome</keyword>
<evidence type="ECO:0000256" key="3">
    <source>
        <dbReference type="ARBA" id="ARBA00022692"/>
    </source>
</evidence>
<gene>
    <name evidence="9" type="ORF">ONB1V03_LOCUS14155</name>
</gene>
<dbReference type="SUPFAM" id="SSF90123">
    <property type="entry name" value="ABC transporter transmembrane region"/>
    <property type="match status" value="1"/>
</dbReference>
<dbReference type="GO" id="GO:0042626">
    <property type="term" value="F:ATPase-coupled transmembrane transporter activity"/>
    <property type="evidence" value="ECO:0007669"/>
    <property type="project" value="TreeGrafter"/>
</dbReference>
<keyword evidence="5" id="KW-0067">ATP-binding</keyword>
<keyword evidence="4" id="KW-0547">Nucleotide-binding</keyword>